<dbReference type="STRING" id="3983.A0A2C9U2G3"/>
<evidence type="ECO:0000256" key="7">
    <source>
        <dbReference type="ARBA" id="ARBA00024343"/>
    </source>
</evidence>
<comment type="similarity">
    <text evidence="7">Belongs to the AP2/ERF transcription factor family. ERF subfamily.</text>
</comment>
<feature type="domain" description="AP2/ERF" evidence="9">
    <location>
        <begin position="21"/>
        <end position="84"/>
    </location>
</feature>
<dbReference type="GO" id="GO:0003700">
    <property type="term" value="F:DNA-binding transcription factor activity"/>
    <property type="evidence" value="ECO:0007669"/>
    <property type="project" value="InterPro"/>
</dbReference>
<dbReference type="AlphaFoldDB" id="A0A2C9U2G3"/>
<dbReference type="InterPro" id="IPR001471">
    <property type="entry name" value="AP2/ERF_dom"/>
</dbReference>
<dbReference type="SMART" id="SM00380">
    <property type="entry name" value="AP2"/>
    <property type="match status" value="1"/>
</dbReference>
<gene>
    <name evidence="10" type="ORF">MANES_18G119500v8</name>
</gene>
<evidence type="ECO:0000256" key="2">
    <source>
        <dbReference type="ARBA" id="ARBA00023015"/>
    </source>
</evidence>
<keyword evidence="4" id="KW-0010">Activator</keyword>
<dbReference type="PANTHER" id="PTHR31985">
    <property type="entry name" value="ETHYLENE-RESPONSIVE TRANSCRIPTION FACTOR ERF042-RELATED"/>
    <property type="match status" value="1"/>
</dbReference>
<evidence type="ECO:0000259" key="9">
    <source>
        <dbReference type="PROSITE" id="PS51032"/>
    </source>
</evidence>
<dbReference type="Pfam" id="PF00847">
    <property type="entry name" value="AP2"/>
    <property type="match status" value="1"/>
</dbReference>
<dbReference type="GO" id="GO:0003677">
    <property type="term" value="F:DNA binding"/>
    <property type="evidence" value="ECO:0007669"/>
    <property type="project" value="UniProtKB-KW"/>
</dbReference>
<feature type="compositionally biased region" description="Basic residues" evidence="8">
    <location>
        <begin position="1"/>
        <end position="11"/>
    </location>
</feature>
<comment type="subcellular location">
    <subcellularLocation>
        <location evidence="1">Nucleus</location>
    </subcellularLocation>
</comment>
<dbReference type="EMBL" id="CM004404">
    <property type="protein sequence ID" value="OAY23940.1"/>
    <property type="molecule type" value="Genomic_DNA"/>
</dbReference>
<dbReference type="CDD" id="cd00018">
    <property type="entry name" value="AP2"/>
    <property type="match status" value="1"/>
</dbReference>
<dbReference type="Proteomes" id="UP000091857">
    <property type="component" value="Chromosome 18"/>
</dbReference>
<evidence type="ECO:0000256" key="3">
    <source>
        <dbReference type="ARBA" id="ARBA00023125"/>
    </source>
</evidence>
<dbReference type="OrthoDB" id="1849108at2759"/>
<proteinExistence type="inferred from homology"/>
<feature type="region of interest" description="Disordered" evidence="8">
    <location>
        <begin position="1"/>
        <end position="23"/>
    </location>
</feature>
<evidence type="ECO:0000256" key="4">
    <source>
        <dbReference type="ARBA" id="ARBA00023159"/>
    </source>
</evidence>
<dbReference type="Gene3D" id="3.30.730.10">
    <property type="entry name" value="AP2/ERF domain"/>
    <property type="match status" value="1"/>
</dbReference>
<dbReference type="PANTHER" id="PTHR31985:SF45">
    <property type="entry name" value="ETHYLENE-RESPONSIVE TRANSCRIPTION FACTOR ERF020"/>
    <property type="match status" value="1"/>
</dbReference>
<sequence length="178" mass="19722">MSAAQHLHHRSSSPNAANQSKYKGVRRRKWGKWVSEIRVPNTHERLWLGTYSTPEAAAVAFDLASYCLRGGEQFTSLNGRLNFPQLLPSHVRDNMSPKSIQKAASNAGMAIDAHMILNMTRSSSNESIRNEGSSDSSVDVGLSEVEINWENVCSCGSCEGTQTKYDRESLNISVEDYL</sequence>
<dbReference type="SUPFAM" id="SSF54171">
    <property type="entry name" value="DNA-binding domain"/>
    <property type="match status" value="1"/>
</dbReference>
<keyword evidence="5" id="KW-0804">Transcription</keyword>
<evidence type="ECO:0000313" key="10">
    <source>
        <dbReference type="EMBL" id="OAY23940.1"/>
    </source>
</evidence>
<evidence type="ECO:0000256" key="8">
    <source>
        <dbReference type="SAM" id="MobiDB-lite"/>
    </source>
</evidence>
<comment type="caution">
    <text evidence="10">The sequence shown here is derived from an EMBL/GenBank/DDBJ whole genome shotgun (WGS) entry which is preliminary data.</text>
</comment>
<evidence type="ECO:0000313" key="11">
    <source>
        <dbReference type="Proteomes" id="UP000091857"/>
    </source>
</evidence>
<protein>
    <recommendedName>
        <fullName evidence="9">AP2/ERF domain-containing protein</fullName>
    </recommendedName>
</protein>
<dbReference type="SMR" id="A0A2C9U2G3"/>
<reference evidence="11" key="1">
    <citation type="journal article" date="2016" name="Nat. Biotechnol.">
        <title>Sequencing wild and cultivated cassava and related species reveals extensive interspecific hybridization and genetic diversity.</title>
        <authorList>
            <person name="Bredeson J.V."/>
            <person name="Lyons J.B."/>
            <person name="Prochnik S.E."/>
            <person name="Wu G.A."/>
            <person name="Ha C.M."/>
            <person name="Edsinger-Gonzales E."/>
            <person name="Grimwood J."/>
            <person name="Schmutz J."/>
            <person name="Rabbi I.Y."/>
            <person name="Egesi C."/>
            <person name="Nauluvula P."/>
            <person name="Lebot V."/>
            <person name="Ndunguru J."/>
            <person name="Mkamilo G."/>
            <person name="Bart R.S."/>
            <person name="Setter T.L."/>
            <person name="Gleadow R.M."/>
            <person name="Kulakow P."/>
            <person name="Ferguson M.E."/>
            <person name="Rounsley S."/>
            <person name="Rokhsar D.S."/>
        </authorList>
    </citation>
    <scope>NUCLEOTIDE SEQUENCE [LARGE SCALE GENOMIC DNA]</scope>
    <source>
        <strain evidence="11">cv. AM560-2</strain>
    </source>
</reference>
<dbReference type="PROSITE" id="PS51032">
    <property type="entry name" value="AP2_ERF"/>
    <property type="match status" value="1"/>
</dbReference>
<name>A0A2C9U2G3_MANES</name>
<keyword evidence="2" id="KW-0805">Transcription regulation</keyword>
<feature type="compositionally biased region" description="Polar residues" evidence="8">
    <location>
        <begin position="12"/>
        <end position="21"/>
    </location>
</feature>
<accession>A0A2C9U2G3</accession>
<keyword evidence="3" id="KW-0238">DNA-binding</keyword>
<dbReference type="InterPro" id="IPR036955">
    <property type="entry name" value="AP2/ERF_dom_sf"/>
</dbReference>
<evidence type="ECO:0000256" key="6">
    <source>
        <dbReference type="ARBA" id="ARBA00023242"/>
    </source>
</evidence>
<evidence type="ECO:0000256" key="1">
    <source>
        <dbReference type="ARBA" id="ARBA00004123"/>
    </source>
</evidence>
<dbReference type="InterPro" id="IPR051032">
    <property type="entry name" value="AP2/ERF_TF_ERF_subfamily"/>
</dbReference>
<organism evidence="10 11">
    <name type="scientific">Manihot esculenta</name>
    <name type="common">Cassava</name>
    <name type="synonym">Jatropha manihot</name>
    <dbReference type="NCBI Taxonomy" id="3983"/>
    <lineage>
        <taxon>Eukaryota</taxon>
        <taxon>Viridiplantae</taxon>
        <taxon>Streptophyta</taxon>
        <taxon>Embryophyta</taxon>
        <taxon>Tracheophyta</taxon>
        <taxon>Spermatophyta</taxon>
        <taxon>Magnoliopsida</taxon>
        <taxon>eudicotyledons</taxon>
        <taxon>Gunneridae</taxon>
        <taxon>Pentapetalae</taxon>
        <taxon>rosids</taxon>
        <taxon>fabids</taxon>
        <taxon>Malpighiales</taxon>
        <taxon>Euphorbiaceae</taxon>
        <taxon>Crotonoideae</taxon>
        <taxon>Manihoteae</taxon>
        <taxon>Manihot</taxon>
    </lineage>
</organism>
<dbReference type="InterPro" id="IPR016177">
    <property type="entry name" value="DNA-bd_dom_sf"/>
</dbReference>
<dbReference type="GO" id="GO:0005634">
    <property type="term" value="C:nucleus"/>
    <property type="evidence" value="ECO:0007669"/>
    <property type="project" value="UniProtKB-SubCell"/>
</dbReference>
<evidence type="ECO:0000256" key="5">
    <source>
        <dbReference type="ARBA" id="ARBA00023163"/>
    </source>
</evidence>
<dbReference type="Gramene" id="Manes.18G119500.1.v8.1">
    <property type="protein sequence ID" value="Manes.18G119500.1.v8.1.CDS.1"/>
    <property type="gene ID" value="Manes.18G119500.v8.1"/>
</dbReference>
<keyword evidence="11" id="KW-1185">Reference proteome</keyword>
<dbReference type="PRINTS" id="PR00367">
    <property type="entry name" value="ETHRSPELEMNT"/>
</dbReference>
<keyword evidence="6" id="KW-0539">Nucleus</keyword>
<dbReference type="OMA" id="THERLWL"/>